<dbReference type="STRING" id="1257025.LEP1GSC203_0851"/>
<reference evidence="1" key="1">
    <citation type="submission" date="2013-03" db="EMBL/GenBank/DDBJ databases">
        <authorList>
            <person name="Harkins D.M."/>
            <person name="Durkin A.S."/>
            <person name="Brinkac L.M."/>
            <person name="Haft D.H."/>
            <person name="Selengut J.D."/>
            <person name="Sanka R."/>
            <person name="DePew J."/>
            <person name="Purushe J."/>
            <person name="Hartskeerl R.A."/>
            <person name="Ahmed A."/>
            <person name="van der Linden H."/>
            <person name="Goris M.G.A."/>
            <person name="Vinetz J.M."/>
            <person name="Sutton G.G."/>
            <person name="Nierman W.C."/>
            <person name="Fouts D.E."/>
        </authorList>
    </citation>
    <scope>NUCLEOTIDE SEQUENCE [LARGE SCALE GENOMIC DNA]</scope>
    <source>
        <strain evidence="1">LT 11-33</strain>
    </source>
</reference>
<comment type="caution">
    <text evidence="1">The sequence shown here is derived from an EMBL/GenBank/DDBJ whole genome shotgun (WGS) entry which is preliminary data.</text>
</comment>
<proteinExistence type="predicted"/>
<accession>N1VKF2</accession>
<organism evidence="1 2">
    <name type="scientific">Leptospira terpstrae serovar Hualin str. LT 11-33 = ATCC 700639</name>
    <dbReference type="NCBI Taxonomy" id="1257025"/>
    <lineage>
        <taxon>Bacteria</taxon>
        <taxon>Pseudomonadati</taxon>
        <taxon>Spirochaetota</taxon>
        <taxon>Spirochaetia</taxon>
        <taxon>Leptospirales</taxon>
        <taxon>Leptospiraceae</taxon>
        <taxon>Leptospira</taxon>
    </lineage>
</organism>
<gene>
    <name evidence="1" type="ORF">LEP1GSC203_0851</name>
</gene>
<evidence type="ECO:0000313" key="2">
    <source>
        <dbReference type="Proteomes" id="UP000012371"/>
    </source>
</evidence>
<sequence length="45" mass="5118">MQQGTGSIRRVDNPYIRMQRKSSKRLSLKNSCTSKSFLFNPSGVL</sequence>
<dbReference type="EMBL" id="AOGW02000018">
    <property type="protein sequence ID" value="EMY60209.1"/>
    <property type="molecule type" value="Genomic_DNA"/>
</dbReference>
<keyword evidence="2" id="KW-1185">Reference proteome</keyword>
<protein>
    <submittedName>
        <fullName evidence="1">Uncharacterized protein</fullName>
    </submittedName>
</protein>
<evidence type="ECO:0000313" key="1">
    <source>
        <dbReference type="EMBL" id="EMY60209.1"/>
    </source>
</evidence>
<name>N1VKF2_9LEPT</name>
<dbReference type="Proteomes" id="UP000012371">
    <property type="component" value="Unassembled WGS sequence"/>
</dbReference>
<dbReference type="AlphaFoldDB" id="N1VKF2"/>